<dbReference type="Proteomes" id="UP001597419">
    <property type="component" value="Unassembled WGS sequence"/>
</dbReference>
<keyword evidence="4" id="KW-1003">Cell membrane</keyword>
<dbReference type="PROSITE" id="PS50928">
    <property type="entry name" value="ABC_TM1"/>
    <property type="match status" value="1"/>
</dbReference>
<sequence>MSVLFDHGGEILDGFYATLLLTVCAFPLALVLGSAMAICRISPVRPLRILGRLYVDVVRNSPLLLVVVLIIFGLPDAGLLIPLFWCLVLGLGIYFGAYVCETVRSGIRAVDRGQVEAARAIGLPFRRVVTDVLLPQAFRAMVQPLGTILINTALGSALGAAVGVAELTLETRSFNLETAEPILAFAVAACGYLAINLVVSLAVRLIERKARVLR</sequence>
<organism evidence="11 12">
    <name type="scientific">Amycolatopsis samaneae</name>
    <dbReference type="NCBI Taxonomy" id="664691"/>
    <lineage>
        <taxon>Bacteria</taxon>
        <taxon>Bacillati</taxon>
        <taxon>Actinomycetota</taxon>
        <taxon>Actinomycetes</taxon>
        <taxon>Pseudonocardiales</taxon>
        <taxon>Pseudonocardiaceae</taxon>
        <taxon>Amycolatopsis</taxon>
    </lineage>
</organism>
<keyword evidence="8 9" id="KW-0472">Membrane</keyword>
<keyword evidence="3 9" id="KW-0813">Transport</keyword>
<comment type="caution">
    <text evidence="11">The sequence shown here is derived from an EMBL/GenBank/DDBJ whole genome shotgun (WGS) entry which is preliminary data.</text>
</comment>
<dbReference type="EMBL" id="JBHUKU010000004">
    <property type="protein sequence ID" value="MFD2458833.1"/>
    <property type="molecule type" value="Genomic_DNA"/>
</dbReference>
<accession>A0ABW5GBF6</accession>
<dbReference type="InterPro" id="IPR000515">
    <property type="entry name" value="MetI-like"/>
</dbReference>
<feature type="domain" description="ABC transmembrane type-1" evidence="10">
    <location>
        <begin position="15"/>
        <end position="203"/>
    </location>
</feature>
<dbReference type="Pfam" id="PF00528">
    <property type="entry name" value="BPD_transp_1"/>
    <property type="match status" value="1"/>
</dbReference>
<dbReference type="InterPro" id="IPR035906">
    <property type="entry name" value="MetI-like_sf"/>
</dbReference>
<name>A0ABW5GBF6_9PSEU</name>
<dbReference type="NCBIfam" id="TIGR01726">
    <property type="entry name" value="HEQRo_perm_3TM"/>
    <property type="match status" value="1"/>
</dbReference>
<feature type="transmembrane region" description="Helical" evidence="9">
    <location>
        <begin position="80"/>
        <end position="100"/>
    </location>
</feature>
<comment type="similarity">
    <text evidence="2">Belongs to the binding-protein-dependent transport system permease family. HisMQ subfamily.</text>
</comment>
<evidence type="ECO:0000313" key="11">
    <source>
        <dbReference type="EMBL" id="MFD2458833.1"/>
    </source>
</evidence>
<evidence type="ECO:0000256" key="5">
    <source>
        <dbReference type="ARBA" id="ARBA00022692"/>
    </source>
</evidence>
<proteinExistence type="inferred from homology"/>
<protein>
    <submittedName>
        <fullName evidence="11">Amino acid ABC transporter permease</fullName>
    </submittedName>
</protein>
<feature type="transmembrane region" description="Helical" evidence="9">
    <location>
        <begin position="148"/>
        <end position="169"/>
    </location>
</feature>
<evidence type="ECO:0000256" key="6">
    <source>
        <dbReference type="ARBA" id="ARBA00022970"/>
    </source>
</evidence>
<dbReference type="InterPro" id="IPR043429">
    <property type="entry name" value="ArtM/GltK/GlnP/TcyL/YhdX-like"/>
</dbReference>
<dbReference type="RefSeq" id="WP_345387255.1">
    <property type="nucleotide sequence ID" value="NZ_BAABHG010000002.1"/>
</dbReference>
<evidence type="ECO:0000256" key="7">
    <source>
        <dbReference type="ARBA" id="ARBA00022989"/>
    </source>
</evidence>
<feature type="transmembrane region" description="Helical" evidence="9">
    <location>
        <begin position="53"/>
        <end position="74"/>
    </location>
</feature>
<feature type="transmembrane region" description="Helical" evidence="9">
    <location>
        <begin position="181"/>
        <end position="206"/>
    </location>
</feature>
<reference evidence="12" key="1">
    <citation type="journal article" date="2019" name="Int. J. Syst. Evol. Microbiol.">
        <title>The Global Catalogue of Microorganisms (GCM) 10K type strain sequencing project: providing services to taxonomists for standard genome sequencing and annotation.</title>
        <authorList>
            <consortium name="The Broad Institute Genomics Platform"/>
            <consortium name="The Broad Institute Genome Sequencing Center for Infectious Disease"/>
            <person name="Wu L."/>
            <person name="Ma J."/>
        </authorList>
    </citation>
    <scope>NUCLEOTIDE SEQUENCE [LARGE SCALE GENOMIC DNA]</scope>
    <source>
        <strain evidence="12">CGMCC 4.7643</strain>
    </source>
</reference>
<comment type="subcellular location">
    <subcellularLocation>
        <location evidence="1 9">Cell membrane</location>
        <topology evidence="1 9">Multi-pass membrane protein</topology>
    </subcellularLocation>
</comment>
<dbReference type="InterPro" id="IPR010065">
    <property type="entry name" value="AA_ABC_transptr_permease_3TM"/>
</dbReference>
<keyword evidence="6" id="KW-0029">Amino-acid transport</keyword>
<evidence type="ECO:0000256" key="3">
    <source>
        <dbReference type="ARBA" id="ARBA00022448"/>
    </source>
</evidence>
<dbReference type="SUPFAM" id="SSF161098">
    <property type="entry name" value="MetI-like"/>
    <property type="match status" value="1"/>
</dbReference>
<evidence type="ECO:0000259" key="10">
    <source>
        <dbReference type="PROSITE" id="PS50928"/>
    </source>
</evidence>
<keyword evidence="7 9" id="KW-1133">Transmembrane helix</keyword>
<dbReference type="PANTHER" id="PTHR30614:SF37">
    <property type="entry name" value="AMINO-ACID ABC TRANSPORTER PERMEASE PROTEIN YHDX-RELATED"/>
    <property type="match status" value="1"/>
</dbReference>
<evidence type="ECO:0000256" key="4">
    <source>
        <dbReference type="ARBA" id="ARBA00022475"/>
    </source>
</evidence>
<gene>
    <name evidence="11" type="ORF">ACFSYJ_09480</name>
</gene>
<keyword evidence="5 9" id="KW-0812">Transmembrane</keyword>
<feature type="transmembrane region" description="Helical" evidence="9">
    <location>
        <begin position="15"/>
        <end position="41"/>
    </location>
</feature>
<evidence type="ECO:0000256" key="1">
    <source>
        <dbReference type="ARBA" id="ARBA00004651"/>
    </source>
</evidence>
<evidence type="ECO:0000313" key="12">
    <source>
        <dbReference type="Proteomes" id="UP001597419"/>
    </source>
</evidence>
<dbReference type="Gene3D" id="1.10.3720.10">
    <property type="entry name" value="MetI-like"/>
    <property type="match status" value="1"/>
</dbReference>
<evidence type="ECO:0000256" key="8">
    <source>
        <dbReference type="ARBA" id="ARBA00023136"/>
    </source>
</evidence>
<evidence type="ECO:0000256" key="2">
    <source>
        <dbReference type="ARBA" id="ARBA00010072"/>
    </source>
</evidence>
<evidence type="ECO:0000256" key="9">
    <source>
        <dbReference type="RuleBase" id="RU363032"/>
    </source>
</evidence>
<dbReference type="CDD" id="cd06261">
    <property type="entry name" value="TM_PBP2"/>
    <property type="match status" value="1"/>
</dbReference>
<dbReference type="PANTHER" id="PTHR30614">
    <property type="entry name" value="MEMBRANE COMPONENT OF AMINO ACID ABC TRANSPORTER"/>
    <property type="match status" value="1"/>
</dbReference>
<keyword evidence="12" id="KW-1185">Reference proteome</keyword>